<feature type="compositionally biased region" description="Polar residues" evidence="1">
    <location>
        <begin position="163"/>
        <end position="194"/>
    </location>
</feature>
<evidence type="ECO:0000313" key="2">
    <source>
        <dbReference type="EMBL" id="KZS96384.1"/>
    </source>
</evidence>
<proteinExistence type="predicted"/>
<keyword evidence="3" id="KW-1185">Reference proteome</keyword>
<feature type="region of interest" description="Disordered" evidence="1">
    <location>
        <begin position="1"/>
        <end position="33"/>
    </location>
</feature>
<sequence>MLASPSPMYRTTTPTMEDVPKRSSRGWHVDREEERRRDAVARIHELCAQIEGRNTQVQSLKIITQSDSLAVKQSFPTTQHTMPQARQDVMTWVANSLEMRHAQNSIRAGDLADMEKVLDQDQRATRRRSPLRNLLSRSSDVSQEDRRQPEDQLDTLQELLTQSRSASRQMPRQSLPVSPTCQTPISYAEQSRRSSYQPPRQAYFCLRPLNRDCLFIEQPYTGIDGIQMNPKGQIISGYLDSLIECLVRDPGQPFLKVVITTLGPLMRSYDQTRSSAKPS</sequence>
<protein>
    <submittedName>
        <fullName evidence="2">Uncharacterized protein</fullName>
    </submittedName>
</protein>
<dbReference type="Proteomes" id="UP000076722">
    <property type="component" value="Unassembled WGS sequence"/>
</dbReference>
<name>A0A164XXE0_9AGAM</name>
<reference evidence="2 3" key="1">
    <citation type="journal article" date="2016" name="Mol. Biol. Evol.">
        <title>Comparative Genomics of Early-Diverging Mushroom-Forming Fungi Provides Insights into the Origins of Lignocellulose Decay Capabilities.</title>
        <authorList>
            <person name="Nagy L.G."/>
            <person name="Riley R."/>
            <person name="Tritt A."/>
            <person name="Adam C."/>
            <person name="Daum C."/>
            <person name="Floudas D."/>
            <person name="Sun H."/>
            <person name="Yadav J.S."/>
            <person name="Pangilinan J."/>
            <person name="Larsson K.H."/>
            <person name="Matsuura K."/>
            <person name="Barry K."/>
            <person name="Labutti K."/>
            <person name="Kuo R."/>
            <person name="Ohm R.A."/>
            <person name="Bhattacharya S.S."/>
            <person name="Shirouzu T."/>
            <person name="Yoshinaga Y."/>
            <person name="Martin F.M."/>
            <person name="Grigoriev I.V."/>
            <person name="Hibbett D.S."/>
        </authorList>
    </citation>
    <scope>NUCLEOTIDE SEQUENCE [LARGE SCALE GENOMIC DNA]</scope>
    <source>
        <strain evidence="2 3">HHB9708</strain>
    </source>
</reference>
<evidence type="ECO:0000256" key="1">
    <source>
        <dbReference type="SAM" id="MobiDB-lite"/>
    </source>
</evidence>
<feature type="region of interest" description="Disordered" evidence="1">
    <location>
        <begin position="121"/>
        <end position="194"/>
    </location>
</feature>
<evidence type="ECO:0000313" key="3">
    <source>
        <dbReference type="Proteomes" id="UP000076722"/>
    </source>
</evidence>
<organism evidence="2 3">
    <name type="scientific">Sistotremastrum niveocremeum HHB9708</name>
    <dbReference type="NCBI Taxonomy" id="1314777"/>
    <lineage>
        <taxon>Eukaryota</taxon>
        <taxon>Fungi</taxon>
        <taxon>Dikarya</taxon>
        <taxon>Basidiomycota</taxon>
        <taxon>Agaricomycotina</taxon>
        <taxon>Agaricomycetes</taxon>
        <taxon>Sistotremastrales</taxon>
        <taxon>Sistotremastraceae</taxon>
        <taxon>Sertulicium</taxon>
        <taxon>Sertulicium niveocremeum</taxon>
    </lineage>
</organism>
<dbReference type="EMBL" id="KV419399">
    <property type="protein sequence ID" value="KZS96384.1"/>
    <property type="molecule type" value="Genomic_DNA"/>
</dbReference>
<dbReference type="AlphaFoldDB" id="A0A164XXE0"/>
<gene>
    <name evidence="2" type="ORF">SISNIDRAFT_312602</name>
</gene>
<accession>A0A164XXE0</accession>